<accession>A0A9W4D0C2</accession>
<feature type="non-terminal residue" evidence="2">
    <location>
        <position position="1"/>
    </location>
</feature>
<organism evidence="2 3">
    <name type="scientific">Blumeria graminis f. sp. triticale</name>
    <dbReference type="NCBI Taxonomy" id="1689686"/>
    <lineage>
        <taxon>Eukaryota</taxon>
        <taxon>Fungi</taxon>
        <taxon>Dikarya</taxon>
        <taxon>Ascomycota</taxon>
        <taxon>Pezizomycotina</taxon>
        <taxon>Leotiomycetes</taxon>
        <taxon>Erysiphales</taxon>
        <taxon>Erysiphaceae</taxon>
        <taxon>Blumeria</taxon>
    </lineage>
</organism>
<feature type="compositionally biased region" description="Basic and acidic residues" evidence="1">
    <location>
        <begin position="43"/>
        <end position="52"/>
    </location>
</feature>
<sequence length="81" mass="8583">QAANYVTESIQGSGAEASKEANKSVAKDSESNLSSRVTAAKDAVVDKKDEMSHNTKANVNKGNFLHSLNIMSAVLTNCRIS</sequence>
<protein>
    <submittedName>
        <fullName evidence="2">BgTH12-02236</fullName>
    </submittedName>
</protein>
<dbReference type="PANTHER" id="PTHR38789">
    <property type="entry name" value="REPRESSIBLE PROTEIN GRG1, PUTATIVE (AFU_ORTHOLOGUE AFUA_5G14210)-RELATED"/>
    <property type="match status" value="1"/>
</dbReference>
<dbReference type="AlphaFoldDB" id="A0A9W4D0C2"/>
<evidence type="ECO:0000313" key="3">
    <source>
        <dbReference type="Proteomes" id="UP000683417"/>
    </source>
</evidence>
<proteinExistence type="predicted"/>
<dbReference type="InterPro" id="IPR020100">
    <property type="entry name" value="Glc-repressible_Grg1"/>
</dbReference>
<dbReference type="EMBL" id="CAJHIT010000005">
    <property type="protein sequence ID" value="CAD6501993.1"/>
    <property type="molecule type" value="Genomic_DNA"/>
</dbReference>
<gene>
    <name evidence="2" type="ORF">BGTH12_LOCUS3351</name>
</gene>
<dbReference type="PANTHER" id="PTHR38789:SF1">
    <property type="entry name" value="GLUCOSE-REPRESSIBLE GENE PROTEIN-RELATED"/>
    <property type="match status" value="1"/>
</dbReference>
<evidence type="ECO:0000256" key="1">
    <source>
        <dbReference type="SAM" id="MobiDB-lite"/>
    </source>
</evidence>
<feature type="region of interest" description="Disordered" evidence="1">
    <location>
        <begin position="1"/>
        <end position="52"/>
    </location>
</feature>
<reference evidence="2" key="1">
    <citation type="submission" date="2020-10" db="EMBL/GenBank/DDBJ databases">
        <authorList>
            <person name="Muller C M."/>
        </authorList>
    </citation>
    <scope>NUCLEOTIDE SEQUENCE</scope>
    <source>
        <strain evidence="2">THUN-12</strain>
    </source>
</reference>
<evidence type="ECO:0000313" key="2">
    <source>
        <dbReference type="EMBL" id="CAD6501993.1"/>
    </source>
</evidence>
<feature type="compositionally biased region" description="Polar residues" evidence="1">
    <location>
        <begin position="1"/>
        <end position="12"/>
    </location>
</feature>
<comment type="caution">
    <text evidence="2">The sequence shown here is derived from an EMBL/GenBank/DDBJ whole genome shotgun (WGS) entry which is preliminary data.</text>
</comment>
<name>A0A9W4D0C2_BLUGR</name>
<dbReference type="Pfam" id="PF11034">
    <property type="entry name" value="Grg1"/>
    <property type="match status" value="1"/>
</dbReference>
<feature type="compositionally biased region" description="Basic and acidic residues" evidence="1">
    <location>
        <begin position="17"/>
        <end position="30"/>
    </location>
</feature>
<dbReference type="Proteomes" id="UP000683417">
    <property type="component" value="Unassembled WGS sequence"/>
</dbReference>